<dbReference type="EMBL" id="JABFAI010000082">
    <property type="protein sequence ID" value="KAF4956627.1"/>
    <property type="molecule type" value="Genomic_DNA"/>
</dbReference>
<proteinExistence type="predicted"/>
<evidence type="ECO:0000313" key="4">
    <source>
        <dbReference type="Proteomes" id="UP000604273"/>
    </source>
</evidence>
<gene>
    <name evidence="3" type="ORF">FGADI_3697</name>
</gene>
<keyword evidence="2" id="KW-0732">Signal</keyword>
<evidence type="ECO:0000256" key="1">
    <source>
        <dbReference type="SAM" id="MobiDB-lite"/>
    </source>
</evidence>
<feature type="region of interest" description="Disordered" evidence="1">
    <location>
        <begin position="217"/>
        <end position="264"/>
    </location>
</feature>
<organism evidence="3 4">
    <name type="scientific">Fusarium gaditjirri</name>
    <dbReference type="NCBI Taxonomy" id="282569"/>
    <lineage>
        <taxon>Eukaryota</taxon>
        <taxon>Fungi</taxon>
        <taxon>Dikarya</taxon>
        <taxon>Ascomycota</taxon>
        <taxon>Pezizomycotina</taxon>
        <taxon>Sordariomycetes</taxon>
        <taxon>Hypocreomycetidae</taxon>
        <taxon>Hypocreales</taxon>
        <taxon>Nectriaceae</taxon>
        <taxon>Fusarium</taxon>
        <taxon>Fusarium nisikadoi species complex</taxon>
    </lineage>
</organism>
<name>A0A8H4WZU6_9HYPO</name>
<feature type="region of interest" description="Disordered" evidence="1">
    <location>
        <begin position="87"/>
        <end position="141"/>
    </location>
</feature>
<dbReference type="Proteomes" id="UP000604273">
    <property type="component" value="Unassembled WGS sequence"/>
</dbReference>
<sequence length="355" mass="40066">MRLDLILLVCFAGPSAAVPGLKSHTSFRRASGPARLNRVLADLSTVYPDGGTVPPVAVASTTSTPIVAGTCSCDNCPCGNEARATSTASARLATSVSTSSHNPKKRSEPKDAGEHNKQKQKQKEDKPAKHTDEKNHDKDDKKAYVAQEEATEESDHDKYEDALYGNIGEQIKAKLLGDKRKGHDSPIGRGEKPVYVITQQYKFYKCDDQKGCREDFGSEKEAKEVEGKQQAEDEDKDEDEGSKVENEEERDWYDEEGDPPMLANGDEAEQLRRLQELYMQWRGMLVEAIRKDLDPILKNDQFPEDTEMAAQHQKGDEKEQRKRLSLLYMNYRHMLVEKFIKLLDPILYDENQKTD</sequence>
<comment type="caution">
    <text evidence="3">The sequence shown here is derived from an EMBL/GenBank/DDBJ whole genome shotgun (WGS) entry which is preliminary data.</text>
</comment>
<evidence type="ECO:0000313" key="3">
    <source>
        <dbReference type="EMBL" id="KAF4956627.1"/>
    </source>
</evidence>
<reference evidence="3" key="2">
    <citation type="submission" date="2020-05" db="EMBL/GenBank/DDBJ databases">
        <authorList>
            <person name="Kim H.-S."/>
            <person name="Proctor R.H."/>
            <person name="Brown D.W."/>
        </authorList>
    </citation>
    <scope>NUCLEOTIDE SEQUENCE</scope>
    <source>
        <strain evidence="3">NRRL 45417</strain>
    </source>
</reference>
<accession>A0A8H4WZU6</accession>
<feature type="compositionally biased region" description="Basic and acidic residues" evidence="1">
    <location>
        <begin position="217"/>
        <end position="231"/>
    </location>
</feature>
<reference evidence="3" key="1">
    <citation type="journal article" date="2020" name="BMC Genomics">
        <title>Correction to: Identification and distribution of gene clusters required for synthesis of sphingolipid metabolism inhibitors in diverse species of the filamentous fungus Fusarium.</title>
        <authorList>
            <person name="Kim H.S."/>
            <person name="Lohmar J.M."/>
            <person name="Busman M."/>
            <person name="Brown D.W."/>
            <person name="Naumann T.A."/>
            <person name="Divon H.H."/>
            <person name="Lysoe E."/>
            <person name="Uhlig S."/>
            <person name="Proctor R.H."/>
        </authorList>
    </citation>
    <scope>NUCLEOTIDE SEQUENCE</scope>
    <source>
        <strain evidence="3">NRRL 45417</strain>
    </source>
</reference>
<evidence type="ECO:0000256" key="2">
    <source>
        <dbReference type="SAM" id="SignalP"/>
    </source>
</evidence>
<feature type="compositionally biased region" description="Acidic residues" evidence="1">
    <location>
        <begin position="232"/>
        <end position="258"/>
    </location>
</feature>
<feature type="compositionally biased region" description="Low complexity" evidence="1">
    <location>
        <begin position="87"/>
        <end position="100"/>
    </location>
</feature>
<keyword evidence="4" id="KW-1185">Reference proteome</keyword>
<dbReference type="OrthoDB" id="5100841at2759"/>
<feature type="signal peptide" evidence="2">
    <location>
        <begin position="1"/>
        <end position="17"/>
    </location>
</feature>
<protein>
    <submittedName>
        <fullName evidence="3">Uncharacterized protein</fullName>
    </submittedName>
</protein>
<dbReference type="AlphaFoldDB" id="A0A8H4WZU6"/>
<feature type="compositionally biased region" description="Basic and acidic residues" evidence="1">
    <location>
        <begin position="105"/>
        <end position="141"/>
    </location>
</feature>
<feature type="chain" id="PRO_5034964566" evidence="2">
    <location>
        <begin position="18"/>
        <end position="355"/>
    </location>
</feature>